<accession>A0AAD2CUR6</accession>
<protein>
    <submittedName>
        <fullName evidence="2">Uncharacterized protein</fullName>
    </submittedName>
</protein>
<reference evidence="2" key="1">
    <citation type="submission" date="2023-08" db="EMBL/GenBank/DDBJ databases">
        <authorList>
            <person name="Audoor S."/>
            <person name="Bilcke G."/>
        </authorList>
    </citation>
    <scope>NUCLEOTIDE SEQUENCE</scope>
</reference>
<keyword evidence="1" id="KW-0472">Membrane</keyword>
<evidence type="ECO:0000313" key="2">
    <source>
        <dbReference type="EMBL" id="CAJ1937015.1"/>
    </source>
</evidence>
<comment type="caution">
    <text evidence="2">The sequence shown here is derived from an EMBL/GenBank/DDBJ whole genome shotgun (WGS) entry which is preliminary data.</text>
</comment>
<sequence length="598" mass="67656">MKRRAAPPPPLISSYAFQILIFSLTSTLLFVFFLACSLVDPSLPISEIKSELNGSFQQGSAAGSSNFKAAKSIKFPFLPSRHQVNDFFQSSIRRGKRVFSSSKSGPYDFLEPKLDFLPPFATIANVDELIHDTLENDRPTLAGIVGVLDRFISDLRTSNQALASQAYNTLNNRAANPIHPADIRAAYFALASKHLIPLDKALRQSEYPKLREDGSVFMSLAAFREHILADTMKSAFRYSSNPDKLYVGAVVQNCFGGKGLNACKTGMQVVDAKRDIRQVMDAPPDENGIELFCSDPEFAKYCKAGQVRVLYMHETEAIGPATARYLASKLWGGENYYVQVDSHLQFAKGWDELYIKDLHLAKAFPNAILSTYPPGFINFRQEPPYTRGTRICNCHFSEGEGNILRVEMNGRCKENETRPSQMPFAGAGFVFAHSQLLRDVPYDPYLPWCFMGEEIAYSIRAWTSGWSIYAPRLNLIGHHYRPLKLGLPHYWETVNRLFPGMADILMSSPRKRIKNLVGYPMYTKKFVEKECQTELTKARKFDDESLYQDEKFYSVLHNLDLYGLGSNRTLEDYLAFAEINYRTRTCGDLKWCSNGEVE</sequence>
<evidence type="ECO:0000313" key="3">
    <source>
        <dbReference type="Proteomes" id="UP001295423"/>
    </source>
</evidence>
<evidence type="ECO:0000256" key="1">
    <source>
        <dbReference type="SAM" id="Phobius"/>
    </source>
</evidence>
<organism evidence="2 3">
    <name type="scientific">Cylindrotheca closterium</name>
    <dbReference type="NCBI Taxonomy" id="2856"/>
    <lineage>
        <taxon>Eukaryota</taxon>
        <taxon>Sar</taxon>
        <taxon>Stramenopiles</taxon>
        <taxon>Ochrophyta</taxon>
        <taxon>Bacillariophyta</taxon>
        <taxon>Bacillariophyceae</taxon>
        <taxon>Bacillariophycidae</taxon>
        <taxon>Bacillariales</taxon>
        <taxon>Bacillariaceae</taxon>
        <taxon>Cylindrotheca</taxon>
    </lineage>
</organism>
<dbReference type="InterPro" id="IPR029044">
    <property type="entry name" value="Nucleotide-diphossugar_trans"/>
</dbReference>
<dbReference type="PANTHER" id="PTHR34496:SF10">
    <property type="entry name" value="GLCNAC TRANSFERASE"/>
    <property type="match status" value="1"/>
</dbReference>
<dbReference type="Pfam" id="PF11397">
    <property type="entry name" value="GlcNAc"/>
    <property type="match status" value="1"/>
</dbReference>
<keyword evidence="3" id="KW-1185">Reference proteome</keyword>
<dbReference type="InterPro" id="IPR021067">
    <property type="entry name" value="Glycosyltransferase"/>
</dbReference>
<dbReference type="Proteomes" id="UP001295423">
    <property type="component" value="Unassembled WGS sequence"/>
</dbReference>
<dbReference type="EMBL" id="CAKOGP040000591">
    <property type="protein sequence ID" value="CAJ1937015.1"/>
    <property type="molecule type" value="Genomic_DNA"/>
</dbReference>
<keyword evidence="1" id="KW-0812">Transmembrane</keyword>
<name>A0AAD2CUR6_9STRA</name>
<dbReference type="Gene3D" id="3.90.550.10">
    <property type="entry name" value="Spore Coat Polysaccharide Biosynthesis Protein SpsA, Chain A"/>
    <property type="match status" value="1"/>
</dbReference>
<keyword evidence="1" id="KW-1133">Transmembrane helix</keyword>
<dbReference type="SUPFAM" id="SSF53448">
    <property type="entry name" value="Nucleotide-diphospho-sugar transferases"/>
    <property type="match status" value="1"/>
</dbReference>
<feature type="transmembrane region" description="Helical" evidence="1">
    <location>
        <begin position="12"/>
        <end position="35"/>
    </location>
</feature>
<proteinExistence type="predicted"/>
<gene>
    <name evidence="2" type="ORF">CYCCA115_LOCUS5471</name>
</gene>
<dbReference type="PANTHER" id="PTHR34496">
    <property type="entry name" value="GLCNAC TRANSFERASE-RELATED"/>
    <property type="match status" value="1"/>
</dbReference>
<dbReference type="AlphaFoldDB" id="A0AAD2CUR6"/>